<keyword evidence="2" id="KW-1185">Reference proteome</keyword>
<accession>A0A4Y2IWA2</accession>
<name>A0A4Y2IWA2_ARAVE</name>
<proteinExistence type="predicted"/>
<dbReference type="Proteomes" id="UP000499080">
    <property type="component" value="Unassembled WGS sequence"/>
</dbReference>
<sequence length="399" mass="44960">MSTSPEACKIIREHFYVDDLLTGANSISHAKVLVNRVLQSGGFTLKKWASNIVDVLDSIPAESKLQKNEISIYESSSVKILGVHWNSHQDTLQIKITDPQEVLTKRQLLSVIARIFDPLGILSPTTIVLKILMQDLWKNQLSWEAGIPHEILKIWKTFQSELSVLQDIKLPRYLKNVYSESVIVQLHGFCDASSKAYAAVIYIRVLTDIVISSISVLIHSTFLWSDSQIALCWISSPPSKGNQFVTHRVNQIHSLIPNGNWNYIPGKINPADCASRGLMPEKLSQHDLWWSGPQWLHDKHLPNFIANETRSHDNDETYINDSLSFASQVKPIAEFITKFSSFSKLTRILAYCFRFVHNIRSPSKKCSGPSTAAELTCCGKSYNSASARTRIQCRDSHVA</sequence>
<dbReference type="InterPro" id="IPR008042">
    <property type="entry name" value="Retrotrans_Pao"/>
</dbReference>
<reference evidence="1 2" key="1">
    <citation type="journal article" date="2019" name="Sci. Rep.">
        <title>Orb-weaving spider Araneus ventricosus genome elucidates the spidroin gene catalogue.</title>
        <authorList>
            <person name="Kono N."/>
            <person name="Nakamura H."/>
            <person name="Ohtoshi R."/>
            <person name="Moran D.A.P."/>
            <person name="Shinohara A."/>
            <person name="Yoshida Y."/>
            <person name="Fujiwara M."/>
            <person name="Mori M."/>
            <person name="Tomita M."/>
            <person name="Arakawa K."/>
        </authorList>
    </citation>
    <scope>NUCLEOTIDE SEQUENCE [LARGE SCALE GENOMIC DNA]</scope>
</reference>
<dbReference type="AlphaFoldDB" id="A0A4Y2IWA2"/>
<dbReference type="SUPFAM" id="SSF56672">
    <property type="entry name" value="DNA/RNA polymerases"/>
    <property type="match status" value="1"/>
</dbReference>
<comment type="caution">
    <text evidence="1">The sequence shown here is derived from an EMBL/GenBank/DDBJ whole genome shotgun (WGS) entry which is preliminary data.</text>
</comment>
<dbReference type="PANTHER" id="PTHR47331">
    <property type="entry name" value="PHD-TYPE DOMAIN-CONTAINING PROTEIN"/>
    <property type="match status" value="1"/>
</dbReference>
<gene>
    <name evidence="1" type="ORF">AVEN_3966_1</name>
</gene>
<dbReference type="OrthoDB" id="8057024at2759"/>
<protein>
    <submittedName>
        <fullName evidence="1">Uncharacterized protein</fullName>
    </submittedName>
</protein>
<dbReference type="InterPro" id="IPR043502">
    <property type="entry name" value="DNA/RNA_pol_sf"/>
</dbReference>
<dbReference type="Pfam" id="PF05380">
    <property type="entry name" value="Peptidase_A17"/>
    <property type="match status" value="1"/>
</dbReference>
<dbReference type="EMBL" id="BGPR01108012">
    <property type="protein sequence ID" value="GBM81509.1"/>
    <property type="molecule type" value="Genomic_DNA"/>
</dbReference>
<organism evidence="1 2">
    <name type="scientific">Araneus ventricosus</name>
    <name type="common">Orbweaver spider</name>
    <name type="synonym">Epeira ventricosa</name>
    <dbReference type="NCBI Taxonomy" id="182803"/>
    <lineage>
        <taxon>Eukaryota</taxon>
        <taxon>Metazoa</taxon>
        <taxon>Ecdysozoa</taxon>
        <taxon>Arthropoda</taxon>
        <taxon>Chelicerata</taxon>
        <taxon>Arachnida</taxon>
        <taxon>Araneae</taxon>
        <taxon>Araneomorphae</taxon>
        <taxon>Entelegynae</taxon>
        <taxon>Araneoidea</taxon>
        <taxon>Araneidae</taxon>
        <taxon>Araneus</taxon>
    </lineage>
</organism>
<evidence type="ECO:0000313" key="2">
    <source>
        <dbReference type="Proteomes" id="UP000499080"/>
    </source>
</evidence>
<dbReference type="GO" id="GO:0071897">
    <property type="term" value="P:DNA biosynthetic process"/>
    <property type="evidence" value="ECO:0007669"/>
    <property type="project" value="UniProtKB-ARBA"/>
</dbReference>
<evidence type="ECO:0000313" key="1">
    <source>
        <dbReference type="EMBL" id="GBM81509.1"/>
    </source>
</evidence>